<dbReference type="Gene3D" id="1.10.3720.10">
    <property type="entry name" value="MetI-like"/>
    <property type="match status" value="1"/>
</dbReference>
<keyword evidence="5 12" id="KW-0812">Transmembrane</keyword>
<keyword evidence="6" id="KW-0571">Peptide transport</keyword>
<dbReference type="EMBL" id="JAALFG010000006">
    <property type="protein sequence ID" value="NGP19357.1"/>
    <property type="molecule type" value="Genomic_DNA"/>
</dbReference>
<dbReference type="GO" id="GO:0055085">
    <property type="term" value="P:transmembrane transport"/>
    <property type="evidence" value="ECO:0007669"/>
    <property type="project" value="InterPro"/>
</dbReference>
<evidence type="ECO:0000313" key="15">
    <source>
        <dbReference type="Proteomes" id="UP000474802"/>
    </source>
</evidence>
<evidence type="ECO:0000259" key="13">
    <source>
        <dbReference type="PROSITE" id="PS50928"/>
    </source>
</evidence>
<dbReference type="AlphaFoldDB" id="A0A6M1SIR4"/>
<comment type="similarity">
    <text evidence="10">Belongs to the binding-protein-dependent transport system permease family. OppBC subfamily.</text>
</comment>
<dbReference type="InterPro" id="IPR050366">
    <property type="entry name" value="BP-dependent_transpt_permease"/>
</dbReference>
<evidence type="ECO:0000256" key="5">
    <source>
        <dbReference type="ARBA" id="ARBA00022692"/>
    </source>
</evidence>
<gene>
    <name evidence="14" type="ORF">G5575_18475</name>
</gene>
<keyword evidence="2 12" id="KW-0813">Transport</keyword>
<feature type="transmembrane region" description="Helical" evidence="12">
    <location>
        <begin position="144"/>
        <end position="163"/>
    </location>
</feature>
<dbReference type="GO" id="GO:0015833">
    <property type="term" value="P:peptide transport"/>
    <property type="evidence" value="ECO:0007669"/>
    <property type="project" value="UniProtKB-KW"/>
</dbReference>
<keyword evidence="9 12" id="KW-0472">Membrane</keyword>
<evidence type="ECO:0000256" key="3">
    <source>
        <dbReference type="ARBA" id="ARBA00022475"/>
    </source>
</evidence>
<reference evidence="14 15" key="2">
    <citation type="submission" date="2020-03" db="EMBL/GenBank/DDBJ databases">
        <title>Devosia chinhatensis sp. nov., isolated from a hexachlorocyclohexane (HCH) dump site in India.</title>
        <authorList>
            <person name="Kumar M."/>
            <person name="Lal R."/>
        </authorList>
    </citation>
    <scope>NUCLEOTIDE SEQUENCE [LARGE SCALE GENOMIC DNA]</scope>
    <source>
        <strain evidence="14 15">H239</strain>
    </source>
</reference>
<feature type="transmembrane region" description="Helical" evidence="12">
    <location>
        <begin position="169"/>
        <end position="187"/>
    </location>
</feature>
<feature type="transmembrane region" description="Helical" evidence="12">
    <location>
        <begin position="226"/>
        <end position="251"/>
    </location>
</feature>
<dbReference type="GO" id="GO:0015031">
    <property type="term" value="P:protein transport"/>
    <property type="evidence" value="ECO:0007669"/>
    <property type="project" value="UniProtKB-KW"/>
</dbReference>
<dbReference type="PANTHER" id="PTHR43386:SF2">
    <property type="entry name" value="OLIGOPEPTIDE TRANSPORT SYSTEM PERMEASE PROTEIN OPPC"/>
    <property type="match status" value="1"/>
</dbReference>
<evidence type="ECO:0000256" key="4">
    <source>
        <dbReference type="ARBA" id="ARBA00022519"/>
    </source>
</evidence>
<protein>
    <recommendedName>
        <fullName evidence="11">Oligopeptide transport system permease protein OppC</fullName>
    </recommendedName>
</protein>
<dbReference type="Proteomes" id="UP000474802">
    <property type="component" value="Unassembled WGS sequence"/>
</dbReference>
<evidence type="ECO:0000256" key="8">
    <source>
        <dbReference type="ARBA" id="ARBA00022989"/>
    </source>
</evidence>
<keyword evidence="15" id="KW-1185">Reference proteome</keyword>
<feature type="transmembrane region" description="Helical" evidence="12">
    <location>
        <begin position="271"/>
        <end position="294"/>
    </location>
</feature>
<reference evidence="14 15" key="1">
    <citation type="submission" date="2020-02" db="EMBL/GenBank/DDBJ databases">
        <authorList>
            <person name="Khan S.A."/>
            <person name="Jeon C.O."/>
            <person name="Chun B.H."/>
        </authorList>
    </citation>
    <scope>NUCLEOTIDE SEQUENCE [LARGE SCALE GENOMIC DNA]</scope>
    <source>
        <strain evidence="14 15">H239</strain>
    </source>
</reference>
<evidence type="ECO:0000256" key="12">
    <source>
        <dbReference type="RuleBase" id="RU363032"/>
    </source>
</evidence>
<dbReference type="InterPro" id="IPR025966">
    <property type="entry name" value="OppC_N"/>
</dbReference>
<accession>A0A6M1SIR4</accession>
<dbReference type="Pfam" id="PF12911">
    <property type="entry name" value="OppC_N"/>
    <property type="match status" value="1"/>
</dbReference>
<proteinExistence type="inferred from homology"/>
<evidence type="ECO:0000313" key="14">
    <source>
        <dbReference type="EMBL" id="NGP19357.1"/>
    </source>
</evidence>
<dbReference type="GO" id="GO:0005886">
    <property type="term" value="C:plasma membrane"/>
    <property type="evidence" value="ECO:0007669"/>
    <property type="project" value="UniProtKB-SubCell"/>
</dbReference>
<keyword evidence="8 12" id="KW-1133">Transmembrane helix</keyword>
<dbReference type="InterPro" id="IPR000515">
    <property type="entry name" value="MetI-like"/>
</dbReference>
<dbReference type="PANTHER" id="PTHR43386">
    <property type="entry name" value="OLIGOPEPTIDE TRANSPORT SYSTEM PERMEASE PROTEIN APPC"/>
    <property type="match status" value="1"/>
</dbReference>
<feature type="transmembrane region" description="Helical" evidence="12">
    <location>
        <begin position="42"/>
        <end position="64"/>
    </location>
</feature>
<dbReference type="RefSeq" id="WP_164535613.1">
    <property type="nucleotide sequence ID" value="NZ_JAALFG010000006.1"/>
</dbReference>
<keyword evidence="4" id="KW-0997">Cell inner membrane</keyword>
<evidence type="ECO:0000256" key="7">
    <source>
        <dbReference type="ARBA" id="ARBA00022927"/>
    </source>
</evidence>
<evidence type="ECO:0000256" key="6">
    <source>
        <dbReference type="ARBA" id="ARBA00022856"/>
    </source>
</evidence>
<comment type="subcellular location">
    <subcellularLocation>
        <location evidence="1">Cell inner membrane</location>
        <topology evidence="1">Multi-pass membrane protein</topology>
    </subcellularLocation>
    <subcellularLocation>
        <location evidence="12">Cell membrane</location>
        <topology evidence="12">Multi-pass membrane protein</topology>
    </subcellularLocation>
</comment>
<organism evidence="14 15">
    <name type="scientific">Devosia aurantiaca</name>
    <dbReference type="NCBI Taxonomy" id="2714858"/>
    <lineage>
        <taxon>Bacteria</taxon>
        <taxon>Pseudomonadati</taxon>
        <taxon>Pseudomonadota</taxon>
        <taxon>Alphaproteobacteria</taxon>
        <taxon>Hyphomicrobiales</taxon>
        <taxon>Devosiaceae</taxon>
        <taxon>Devosia</taxon>
    </lineage>
</organism>
<dbReference type="SUPFAM" id="SSF161098">
    <property type="entry name" value="MetI-like"/>
    <property type="match status" value="1"/>
</dbReference>
<sequence>MPGLTGKDQVLTAYAEKLEKLDPPKGRSLTQDAMRRLVRNKAAVVSIAVIVLIVLLAFIGPYFVPWGYSQVDWSNIRKPPNFEAGHYFGTDQNGRDMLARVLQGTQMSLIVAFVATVVSVSIGVVYGAVAGYFGGRVDAIMMRIVDVMYALPYILFVIILMVMFGRNPVLLFVGIGAIEWLTMARIVRGQTLSIKEKEFVEAARASGASSWKIIFRHIVPNLTGPVVIYATLTIPEIIIAESFLSYLGLGVQEPQTSLGTLISAGAPVAEVLPWMLLAPAVVLITLLLCLTYIGDGLRDALDPKDR</sequence>
<feature type="transmembrane region" description="Helical" evidence="12">
    <location>
        <begin position="107"/>
        <end position="132"/>
    </location>
</feature>
<evidence type="ECO:0000256" key="10">
    <source>
        <dbReference type="ARBA" id="ARBA00024202"/>
    </source>
</evidence>
<evidence type="ECO:0000256" key="9">
    <source>
        <dbReference type="ARBA" id="ARBA00023136"/>
    </source>
</evidence>
<feature type="domain" description="ABC transmembrane type-1" evidence="13">
    <location>
        <begin position="105"/>
        <end position="294"/>
    </location>
</feature>
<dbReference type="CDD" id="cd06261">
    <property type="entry name" value="TM_PBP2"/>
    <property type="match status" value="1"/>
</dbReference>
<dbReference type="Pfam" id="PF00528">
    <property type="entry name" value="BPD_transp_1"/>
    <property type="match status" value="1"/>
</dbReference>
<keyword evidence="3" id="KW-1003">Cell membrane</keyword>
<evidence type="ECO:0000256" key="1">
    <source>
        <dbReference type="ARBA" id="ARBA00004429"/>
    </source>
</evidence>
<evidence type="ECO:0000256" key="11">
    <source>
        <dbReference type="ARBA" id="ARBA00072251"/>
    </source>
</evidence>
<keyword evidence="7" id="KW-0653">Protein transport</keyword>
<dbReference type="InterPro" id="IPR035906">
    <property type="entry name" value="MetI-like_sf"/>
</dbReference>
<name>A0A6M1SIR4_9HYPH</name>
<evidence type="ECO:0000256" key="2">
    <source>
        <dbReference type="ARBA" id="ARBA00022448"/>
    </source>
</evidence>
<comment type="caution">
    <text evidence="14">The sequence shown here is derived from an EMBL/GenBank/DDBJ whole genome shotgun (WGS) entry which is preliminary data.</text>
</comment>
<dbReference type="PROSITE" id="PS50928">
    <property type="entry name" value="ABC_TM1"/>
    <property type="match status" value="1"/>
</dbReference>